<comment type="caution">
    <text evidence="1">The sequence shown here is derived from an EMBL/GenBank/DDBJ whole genome shotgun (WGS) entry which is preliminary data.</text>
</comment>
<dbReference type="Proteomes" id="UP000828390">
    <property type="component" value="Unassembled WGS sequence"/>
</dbReference>
<protein>
    <submittedName>
        <fullName evidence="1">Uncharacterized protein</fullName>
    </submittedName>
</protein>
<evidence type="ECO:0000313" key="2">
    <source>
        <dbReference type="Proteomes" id="UP000828390"/>
    </source>
</evidence>
<dbReference type="EMBL" id="JAIWYP010000013">
    <property type="protein sequence ID" value="KAH3715101.1"/>
    <property type="molecule type" value="Genomic_DNA"/>
</dbReference>
<name>A0A9D4HFB9_DREPO</name>
<dbReference type="AlphaFoldDB" id="A0A9D4HFB9"/>
<keyword evidence="2" id="KW-1185">Reference proteome</keyword>
<organism evidence="1 2">
    <name type="scientific">Dreissena polymorpha</name>
    <name type="common">Zebra mussel</name>
    <name type="synonym">Mytilus polymorpha</name>
    <dbReference type="NCBI Taxonomy" id="45954"/>
    <lineage>
        <taxon>Eukaryota</taxon>
        <taxon>Metazoa</taxon>
        <taxon>Spiralia</taxon>
        <taxon>Lophotrochozoa</taxon>
        <taxon>Mollusca</taxon>
        <taxon>Bivalvia</taxon>
        <taxon>Autobranchia</taxon>
        <taxon>Heteroconchia</taxon>
        <taxon>Euheterodonta</taxon>
        <taxon>Imparidentia</taxon>
        <taxon>Neoheterodontei</taxon>
        <taxon>Myida</taxon>
        <taxon>Dreissenoidea</taxon>
        <taxon>Dreissenidae</taxon>
        <taxon>Dreissena</taxon>
    </lineage>
</organism>
<proteinExistence type="predicted"/>
<evidence type="ECO:0000313" key="1">
    <source>
        <dbReference type="EMBL" id="KAH3715101.1"/>
    </source>
</evidence>
<sequence length="86" mass="10056">MQYHASKGYRTNIRQYFITYEECYFQAREIDRIVRHSSQCKLTDADLQDIFTTLTNLLSDPTCLAQDVASQEAVKKLAKVIFIFKL</sequence>
<accession>A0A9D4HFB9</accession>
<reference evidence="1" key="2">
    <citation type="submission" date="2020-11" db="EMBL/GenBank/DDBJ databases">
        <authorList>
            <person name="McCartney M.A."/>
            <person name="Auch B."/>
            <person name="Kono T."/>
            <person name="Mallez S."/>
            <person name="Becker A."/>
            <person name="Gohl D.M."/>
            <person name="Silverstein K.A.T."/>
            <person name="Koren S."/>
            <person name="Bechman K.B."/>
            <person name="Herman A."/>
            <person name="Abrahante J.E."/>
            <person name="Garbe J."/>
        </authorList>
    </citation>
    <scope>NUCLEOTIDE SEQUENCE</scope>
    <source>
        <strain evidence="1">Duluth1</strain>
        <tissue evidence="1">Whole animal</tissue>
    </source>
</reference>
<gene>
    <name evidence="1" type="ORF">DPMN_057807</name>
</gene>
<reference evidence="1" key="1">
    <citation type="journal article" date="2019" name="bioRxiv">
        <title>The Genome of the Zebra Mussel, Dreissena polymorpha: A Resource for Invasive Species Research.</title>
        <authorList>
            <person name="McCartney M.A."/>
            <person name="Auch B."/>
            <person name="Kono T."/>
            <person name="Mallez S."/>
            <person name="Zhang Y."/>
            <person name="Obille A."/>
            <person name="Becker A."/>
            <person name="Abrahante J.E."/>
            <person name="Garbe J."/>
            <person name="Badalamenti J.P."/>
            <person name="Herman A."/>
            <person name="Mangelson H."/>
            <person name="Liachko I."/>
            <person name="Sullivan S."/>
            <person name="Sone E.D."/>
            <person name="Koren S."/>
            <person name="Silverstein K.A.T."/>
            <person name="Beckman K.B."/>
            <person name="Gohl D.M."/>
        </authorList>
    </citation>
    <scope>NUCLEOTIDE SEQUENCE</scope>
    <source>
        <strain evidence="1">Duluth1</strain>
        <tissue evidence="1">Whole animal</tissue>
    </source>
</reference>